<sequence length="30" mass="3348">MTISHLLLSLQIHAIVVLFLCHGVHLQLVV</sequence>
<organism evidence="1">
    <name type="scientific">Rhizophora mucronata</name>
    <name type="common">Asiatic mangrove</name>
    <dbReference type="NCBI Taxonomy" id="61149"/>
    <lineage>
        <taxon>Eukaryota</taxon>
        <taxon>Viridiplantae</taxon>
        <taxon>Streptophyta</taxon>
        <taxon>Embryophyta</taxon>
        <taxon>Tracheophyta</taxon>
        <taxon>Spermatophyta</taxon>
        <taxon>Magnoliopsida</taxon>
        <taxon>eudicotyledons</taxon>
        <taxon>Gunneridae</taxon>
        <taxon>Pentapetalae</taxon>
        <taxon>rosids</taxon>
        <taxon>fabids</taxon>
        <taxon>Malpighiales</taxon>
        <taxon>Rhizophoraceae</taxon>
        <taxon>Rhizophora</taxon>
    </lineage>
</organism>
<accession>A0A2P2KCL6</accession>
<proteinExistence type="predicted"/>
<dbReference type="AlphaFoldDB" id="A0A2P2KCL6"/>
<evidence type="ECO:0000313" key="1">
    <source>
        <dbReference type="EMBL" id="MBX03449.1"/>
    </source>
</evidence>
<reference evidence="1" key="1">
    <citation type="submission" date="2018-02" db="EMBL/GenBank/DDBJ databases">
        <title>Rhizophora mucronata_Transcriptome.</title>
        <authorList>
            <person name="Meera S.P."/>
            <person name="Sreeshan A."/>
            <person name="Augustine A."/>
        </authorList>
    </citation>
    <scope>NUCLEOTIDE SEQUENCE</scope>
    <source>
        <tissue evidence="1">Leaf</tissue>
    </source>
</reference>
<dbReference type="EMBL" id="GGEC01022965">
    <property type="protein sequence ID" value="MBX03449.1"/>
    <property type="molecule type" value="Transcribed_RNA"/>
</dbReference>
<protein>
    <submittedName>
        <fullName evidence="1">Uncharacterized protein</fullName>
    </submittedName>
</protein>
<name>A0A2P2KCL6_RHIMU</name>